<dbReference type="InterPro" id="IPR004391">
    <property type="entry name" value="Glu_race"/>
</dbReference>
<dbReference type="InterPro" id="IPR001920">
    <property type="entry name" value="Asp/Glu_race"/>
</dbReference>
<dbReference type="Proteomes" id="UP001597373">
    <property type="component" value="Unassembled WGS sequence"/>
</dbReference>
<dbReference type="NCBIfam" id="TIGR00067">
    <property type="entry name" value="glut_race"/>
    <property type="match status" value="1"/>
</dbReference>
<evidence type="ECO:0000256" key="3">
    <source>
        <dbReference type="ARBA" id="ARBA00022960"/>
    </source>
</evidence>
<comment type="function">
    <text evidence="7">Provides the (R)-glutamate required for cell wall biosynthesis.</text>
</comment>
<evidence type="ECO:0000256" key="6">
    <source>
        <dbReference type="ARBA" id="ARBA00023316"/>
    </source>
</evidence>
<keyword evidence="4 7" id="KW-0573">Peptidoglycan synthesis</keyword>
<reference evidence="9" key="1">
    <citation type="journal article" date="2019" name="Int. J. Syst. Evol. Microbiol.">
        <title>The Global Catalogue of Microorganisms (GCM) 10K type strain sequencing project: providing services to taxonomists for standard genome sequencing and annotation.</title>
        <authorList>
            <consortium name="The Broad Institute Genomics Platform"/>
            <consortium name="The Broad Institute Genome Sequencing Center for Infectious Disease"/>
            <person name="Wu L."/>
            <person name="Ma J."/>
        </authorList>
    </citation>
    <scope>NUCLEOTIDE SEQUENCE [LARGE SCALE GENOMIC DNA]</scope>
    <source>
        <strain evidence="9">KCTC 23707</strain>
    </source>
</reference>
<feature type="active site" description="Proton donor/acceptor" evidence="7">
    <location>
        <position position="74"/>
    </location>
</feature>
<proteinExistence type="inferred from homology"/>
<dbReference type="EMBL" id="JBHUIR010000054">
    <property type="protein sequence ID" value="MFD2260798.1"/>
    <property type="molecule type" value="Genomic_DNA"/>
</dbReference>
<dbReference type="PROSITE" id="PS00923">
    <property type="entry name" value="ASP_GLU_RACEMASE_1"/>
    <property type="match status" value="1"/>
</dbReference>
<comment type="similarity">
    <text evidence="7">Belongs to the aspartate/glutamate racemases family.</text>
</comment>
<sequence>MERRPVLFFDSGIGGLSVVKEARILLPEHPYVYVADDAAFPYGAWEEEALRARLIKLFGRLIDRFEPSLIVIACNTASTLAIADLRAAYPDQQFVGTVPAIKPAAERTRSGIVSVLATPGTVKRQYTRDLIATYGSRCHVRLVGSQNLAALAEQYMREGFVDEAQVRAEIAPCFMEKDGRRTDIVVLACTHYPFLVNRMRKVAPWPVDWIDPSEAIARRAMSLLPRLEGEMGNHTDYAYFTSGNPPAAMRRLMRGFGFVLGGDELALPAEGGPAVAAAQPAQNAAPALTSGPE</sequence>
<comment type="caution">
    <text evidence="8">The sequence shown here is derived from an EMBL/GenBank/DDBJ whole genome shotgun (WGS) entry which is preliminary data.</text>
</comment>
<dbReference type="PANTHER" id="PTHR21198">
    <property type="entry name" value="GLUTAMATE RACEMASE"/>
    <property type="match status" value="1"/>
</dbReference>
<keyword evidence="6 7" id="KW-0961">Cell wall biogenesis/degradation</keyword>
<evidence type="ECO:0000256" key="5">
    <source>
        <dbReference type="ARBA" id="ARBA00023235"/>
    </source>
</evidence>
<feature type="binding site" evidence="7">
    <location>
        <begin position="42"/>
        <end position="43"/>
    </location>
    <ligand>
        <name>substrate</name>
    </ligand>
</feature>
<dbReference type="Gene3D" id="3.40.50.1860">
    <property type="match status" value="2"/>
</dbReference>
<keyword evidence="9" id="KW-1185">Reference proteome</keyword>
<dbReference type="GO" id="GO:0008881">
    <property type="term" value="F:glutamate racemase activity"/>
    <property type="evidence" value="ECO:0007669"/>
    <property type="project" value="UniProtKB-EC"/>
</dbReference>
<dbReference type="InterPro" id="IPR018187">
    <property type="entry name" value="Asp/Glu_racemase_AS_1"/>
</dbReference>
<dbReference type="Pfam" id="PF01177">
    <property type="entry name" value="Asp_Glu_race"/>
    <property type="match status" value="1"/>
</dbReference>
<gene>
    <name evidence="7 8" type="primary">murI</name>
    <name evidence="8" type="ORF">ACFSMZ_13660</name>
</gene>
<feature type="binding site" evidence="7">
    <location>
        <begin position="190"/>
        <end position="191"/>
    </location>
    <ligand>
        <name>substrate</name>
    </ligand>
</feature>
<dbReference type="PROSITE" id="PS00924">
    <property type="entry name" value="ASP_GLU_RACEMASE_2"/>
    <property type="match status" value="1"/>
</dbReference>
<keyword evidence="3 7" id="KW-0133">Cell shape</keyword>
<dbReference type="PANTHER" id="PTHR21198:SF2">
    <property type="entry name" value="GLUTAMATE RACEMASE"/>
    <property type="match status" value="1"/>
</dbReference>
<evidence type="ECO:0000256" key="1">
    <source>
        <dbReference type="ARBA" id="ARBA00001602"/>
    </source>
</evidence>
<dbReference type="InterPro" id="IPR015942">
    <property type="entry name" value="Asp/Glu/hydantoin_racemase"/>
</dbReference>
<dbReference type="RefSeq" id="WP_345098073.1">
    <property type="nucleotide sequence ID" value="NZ_BAABGS010000012.1"/>
</dbReference>
<feature type="binding site" evidence="7">
    <location>
        <begin position="10"/>
        <end position="11"/>
    </location>
    <ligand>
        <name>substrate</name>
    </ligand>
</feature>
<keyword evidence="5 7" id="KW-0413">Isomerase</keyword>
<feature type="active site" description="Proton donor/acceptor" evidence="7">
    <location>
        <position position="189"/>
    </location>
</feature>
<name>A0ABW5DI91_9HYPH</name>
<dbReference type="EC" id="5.1.1.3" evidence="2 7"/>
<dbReference type="HAMAP" id="MF_00258">
    <property type="entry name" value="Glu_racemase"/>
    <property type="match status" value="1"/>
</dbReference>
<feature type="binding site" evidence="7">
    <location>
        <begin position="75"/>
        <end position="76"/>
    </location>
    <ligand>
        <name>substrate</name>
    </ligand>
</feature>
<evidence type="ECO:0000256" key="4">
    <source>
        <dbReference type="ARBA" id="ARBA00022984"/>
    </source>
</evidence>
<comment type="catalytic activity">
    <reaction evidence="1 7">
        <text>L-glutamate = D-glutamate</text>
        <dbReference type="Rhea" id="RHEA:12813"/>
        <dbReference type="ChEBI" id="CHEBI:29985"/>
        <dbReference type="ChEBI" id="CHEBI:29986"/>
        <dbReference type="EC" id="5.1.1.3"/>
    </reaction>
</comment>
<evidence type="ECO:0000256" key="7">
    <source>
        <dbReference type="HAMAP-Rule" id="MF_00258"/>
    </source>
</evidence>
<evidence type="ECO:0000313" key="8">
    <source>
        <dbReference type="EMBL" id="MFD2260798.1"/>
    </source>
</evidence>
<dbReference type="InterPro" id="IPR033134">
    <property type="entry name" value="Asp/Glu_racemase_AS_2"/>
</dbReference>
<organism evidence="8 9">
    <name type="scientific">Chelativorans composti</name>
    <dbReference type="NCBI Taxonomy" id="768533"/>
    <lineage>
        <taxon>Bacteria</taxon>
        <taxon>Pseudomonadati</taxon>
        <taxon>Pseudomonadota</taxon>
        <taxon>Alphaproteobacteria</taxon>
        <taxon>Hyphomicrobiales</taxon>
        <taxon>Phyllobacteriaceae</taxon>
        <taxon>Chelativorans</taxon>
    </lineage>
</organism>
<comment type="pathway">
    <text evidence="7">Cell wall biogenesis; peptidoglycan biosynthesis.</text>
</comment>
<protein>
    <recommendedName>
        <fullName evidence="2 7">Glutamate racemase</fullName>
        <ecNumber evidence="2 7">5.1.1.3</ecNumber>
    </recommendedName>
</protein>
<evidence type="ECO:0000256" key="2">
    <source>
        <dbReference type="ARBA" id="ARBA00013090"/>
    </source>
</evidence>
<evidence type="ECO:0000313" key="9">
    <source>
        <dbReference type="Proteomes" id="UP001597373"/>
    </source>
</evidence>
<accession>A0ABW5DI91</accession>
<dbReference type="SUPFAM" id="SSF53681">
    <property type="entry name" value="Aspartate/glutamate racemase"/>
    <property type="match status" value="2"/>
</dbReference>